<dbReference type="WBParaSite" id="DME_0000078301-mRNA-1">
    <property type="protein sequence ID" value="DME_0000078301-mRNA-1"/>
    <property type="gene ID" value="DME_0000078301"/>
</dbReference>
<reference evidence="4" key="1">
    <citation type="submission" date="2017-02" db="UniProtKB">
        <authorList>
            <consortium name="WormBaseParasite"/>
        </authorList>
    </citation>
    <scope>IDENTIFICATION</scope>
</reference>
<evidence type="ECO:0000313" key="3">
    <source>
        <dbReference type="Proteomes" id="UP000274756"/>
    </source>
</evidence>
<keyword evidence="3" id="KW-1185">Reference proteome</keyword>
<proteinExistence type="predicted"/>
<gene>
    <name evidence="1" type="ORF">DME_LOCUS5143</name>
</gene>
<dbReference type="AlphaFoldDB" id="A0A0N4U295"/>
<accession>A0A0N4U295</accession>
<name>A0A0N4U295_DRAME</name>
<evidence type="ECO:0000313" key="2">
    <source>
        <dbReference type="Proteomes" id="UP000038040"/>
    </source>
</evidence>
<protein>
    <submittedName>
        <fullName evidence="4">DUF3613 domain-containing protein</fullName>
    </submittedName>
</protein>
<sequence length="92" mass="11224">MRDMSKMDIFIVSFLITVSVEAFITYNFHQPFNFKKKLAYEKTTQPMRLPESDNQQSSKNRQFYQQAMDYQYFQPTYEDFMRYGNSLMLKKK</sequence>
<dbReference type="Proteomes" id="UP000038040">
    <property type="component" value="Unplaced"/>
</dbReference>
<reference evidence="1 3" key="2">
    <citation type="submission" date="2018-11" db="EMBL/GenBank/DDBJ databases">
        <authorList>
            <consortium name="Pathogen Informatics"/>
        </authorList>
    </citation>
    <scope>NUCLEOTIDE SEQUENCE [LARGE SCALE GENOMIC DNA]</scope>
</reference>
<dbReference type="EMBL" id="UYYG01001151">
    <property type="protein sequence ID" value="VDN55170.1"/>
    <property type="molecule type" value="Genomic_DNA"/>
</dbReference>
<evidence type="ECO:0000313" key="4">
    <source>
        <dbReference type="WBParaSite" id="DME_0000078301-mRNA-1"/>
    </source>
</evidence>
<organism evidence="2 4">
    <name type="scientific">Dracunculus medinensis</name>
    <name type="common">Guinea worm</name>
    <dbReference type="NCBI Taxonomy" id="318479"/>
    <lineage>
        <taxon>Eukaryota</taxon>
        <taxon>Metazoa</taxon>
        <taxon>Ecdysozoa</taxon>
        <taxon>Nematoda</taxon>
        <taxon>Chromadorea</taxon>
        <taxon>Rhabditida</taxon>
        <taxon>Spirurina</taxon>
        <taxon>Dracunculoidea</taxon>
        <taxon>Dracunculidae</taxon>
        <taxon>Dracunculus</taxon>
    </lineage>
</organism>
<evidence type="ECO:0000313" key="1">
    <source>
        <dbReference type="EMBL" id="VDN55170.1"/>
    </source>
</evidence>
<dbReference type="Proteomes" id="UP000274756">
    <property type="component" value="Unassembled WGS sequence"/>
</dbReference>